<name>A0A120A373_9BACE</name>
<dbReference type="PROSITE" id="PS00061">
    <property type="entry name" value="ADH_SHORT"/>
    <property type="match status" value="1"/>
</dbReference>
<proteinExistence type="inferred from homology"/>
<accession>A0A120A373</accession>
<reference evidence="3 4" key="1">
    <citation type="journal article" date="2019" name="Nat. Med.">
        <title>A library of human gut bacterial isolates paired with longitudinal multiomics data enables mechanistic microbiome research.</title>
        <authorList>
            <person name="Poyet M."/>
            <person name="Groussin M."/>
            <person name="Gibbons S.M."/>
            <person name="Avila-Pacheco J."/>
            <person name="Jiang X."/>
            <person name="Kearney S.M."/>
            <person name="Perrotta A.R."/>
            <person name="Berdy B."/>
            <person name="Zhao S."/>
            <person name="Lieberman T.D."/>
            <person name="Swanson P.K."/>
            <person name="Smith M."/>
            <person name="Roesemann S."/>
            <person name="Alexander J.E."/>
            <person name="Rich S.A."/>
            <person name="Livny J."/>
            <person name="Vlamakis H."/>
            <person name="Clish C."/>
            <person name="Bullock K."/>
            <person name="Deik A."/>
            <person name="Scott J."/>
            <person name="Pierce K.A."/>
            <person name="Xavier R.J."/>
            <person name="Alm E.J."/>
        </authorList>
    </citation>
    <scope>NUCLEOTIDE SEQUENCE [LARGE SCALE GENOMIC DNA]</scope>
    <source>
        <strain evidence="3 4">BIOML-A6</strain>
    </source>
</reference>
<evidence type="ECO:0000256" key="1">
    <source>
        <dbReference type="ARBA" id="ARBA00006484"/>
    </source>
</evidence>
<organism evidence="3 4">
    <name type="scientific">Bacteroides cellulosilyticus</name>
    <dbReference type="NCBI Taxonomy" id="246787"/>
    <lineage>
        <taxon>Bacteria</taxon>
        <taxon>Pseudomonadati</taxon>
        <taxon>Bacteroidota</taxon>
        <taxon>Bacteroidia</taxon>
        <taxon>Bacteroidales</taxon>
        <taxon>Bacteroidaceae</taxon>
        <taxon>Bacteroides</taxon>
    </lineage>
</organism>
<dbReference type="RefSeq" id="WP_131797128.1">
    <property type="nucleotide sequence ID" value="NZ_CABMLT010000011.1"/>
</dbReference>
<dbReference type="PRINTS" id="PR00080">
    <property type="entry name" value="SDRFAMILY"/>
</dbReference>
<dbReference type="InterPro" id="IPR020904">
    <property type="entry name" value="Sc_DH/Rdtase_CS"/>
</dbReference>
<dbReference type="FunFam" id="3.40.50.720:FF:000084">
    <property type="entry name" value="Short-chain dehydrogenase reductase"/>
    <property type="match status" value="1"/>
</dbReference>
<dbReference type="GO" id="GO:0016491">
    <property type="term" value="F:oxidoreductase activity"/>
    <property type="evidence" value="ECO:0007669"/>
    <property type="project" value="UniProtKB-KW"/>
</dbReference>
<dbReference type="EMBL" id="VVYV01000027">
    <property type="protein sequence ID" value="KAA5416346.1"/>
    <property type="molecule type" value="Genomic_DNA"/>
</dbReference>
<evidence type="ECO:0000256" key="2">
    <source>
        <dbReference type="ARBA" id="ARBA00023002"/>
    </source>
</evidence>
<dbReference type="Pfam" id="PF13561">
    <property type="entry name" value="adh_short_C2"/>
    <property type="match status" value="1"/>
</dbReference>
<keyword evidence="2" id="KW-0560">Oxidoreductase</keyword>
<dbReference type="InterPro" id="IPR036291">
    <property type="entry name" value="NAD(P)-bd_dom_sf"/>
</dbReference>
<protein>
    <submittedName>
        <fullName evidence="3">SDR family oxidoreductase</fullName>
    </submittedName>
</protein>
<dbReference type="InterPro" id="IPR002347">
    <property type="entry name" value="SDR_fam"/>
</dbReference>
<dbReference type="PRINTS" id="PR00081">
    <property type="entry name" value="GDHRDH"/>
</dbReference>
<evidence type="ECO:0000313" key="4">
    <source>
        <dbReference type="Proteomes" id="UP000448877"/>
    </source>
</evidence>
<dbReference type="GeneID" id="66307577"/>
<dbReference type="PANTHER" id="PTHR24321">
    <property type="entry name" value="DEHYDROGENASES, SHORT CHAIN"/>
    <property type="match status" value="1"/>
</dbReference>
<dbReference type="Proteomes" id="UP000448877">
    <property type="component" value="Unassembled WGS sequence"/>
</dbReference>
<gene>
    <name evidence="3" type="ORF">F2Y81_15930</name>
</gene>
<comment type="caution">
    <text evidence="3">The sequence shown here is derived from an EMBL/GenBank/DDBJ whole genome shotgun (WGS) entry which is preliminary data.</text>
</comment>
<dbReference type="PANTHER" id="PTHR24321:SF8">
    <property type="entry name" value="ESTRADIOL 17-BETA-DEHYDROGENASE 8-RELATED"/>
    <property type="match status" value="1"/>
</dbReference>
<sequence>MGIKNLIRRLKGYFVIRVKEVCLPYEIKLIKENRFEGQVAVVTGGSGVIGRAICYRLAAEGALVYVCGTNQERISSVVDEINAAGFSARPLVFNILEENSVRNAFNLVVRLSSKIDLLVCCAGGGAREKSCAFIEQDMNVVDSVLNVNLRGGILCTKEACKYMVSRGKGKIIIISSTVGLQGMPAYSEYAAAKAGLMAFVKSIAMELGKNGIRINCVTPGIVQRGSIDENQMERIKKTNWVNDYGKPEDISNMIAFLNSDEATFITGQNFVVDGGRSLGLKNN</sequence>
<dbReference type="Gene3D" id="3.40.50.720">
    <property type="entry name" value="NAD(P)-binding Rossmann-like Domain"/>
    <property type="match status" value="1"/>
</dbReference>
<evidence type="ECO:0000313" key="3">
    <source>
        <dbReference type="EMBL" id="KAA5416346.1"/>
    </source>
</evidence>
<comment type="similarity">
    <text evidence="1">Belongs to the short-chain dehydrogenases/reductases (SDR) family.</text>
</comment>
<dbReference type="SUPFAM" id="SSF51735">
    <property type="entry name" value="NAD(P)-binding Rossmann-fold domains"/>
    <property type="match status" value="1"/>
</dbReference>
<dbReference type="AlphaFoldDB" id="A0A120A373"/>